<comment type="caution">
    <text evidence="2">The sequence shown here is derived from an EMBL/GenBank/DDBJ whole genome shotgun (WGS) entry which is preliminary data.</text>
</comment>
<keyword evidence="3" id="KW-1185">Reference proteome</keyword>
<keyword evidence="2" id="KW-0808">Transferase</keyword>
<evidence type="ECO:0000313" key="2">
    <source>
        <dbReference type="EMBL" id="TCL70859.1"/>
    </source>
</evidence>
<protein>
    <submittedName>
        <fullName evidence="2">Ubiquinone/menaquinone biosynthesis C-methylase UbiE</fullName>
    </submittedName>
</protein>
<dbReference type="Gene3D" id="3.40.50.150">
    <property type="entry name" value="Vaccinia Virus protein VP39"/>
    <property type="match status" value="1"/>
</dbReference>
<keyword evidence="2" id="KW-0830">Ubiquinone</keyword>
<dbReference type="InterPro" id="IPR029063">
    <property type="entry name" value="SAM-dependent_MTases_sf"/>
</dbReference>
<name>A0A4R1RWJ4_HYDET</name>
<keyword evidence="2" id="KW-0489">Methyltransferase</keyword>
<dbReference type="OrthoDB" id="9772751at2"/>
<organism evidence="2 3">
    <name type="scientific">Hydrogenispora ethanolica</name>
    <dbReference type="NCBI Taxonomy" id="1082276"/>
    <lineage>
        <taxon>Bacteria</taxon>
        <taxon>Bacillati</taxon>
        <taxon>Bacillota</taxon>
        <taxon>Hydrogenispora</taxon>
    </lineage>
</organism>
<dbReference type="CDD" id="cd02440">
    <property type="entry name" value="AdoMet_MTases"/>
    <property type="match status" value="1"/>
</dbReference>
<dbReference type="RefSeq" id="WP_132013834.1">
    <property type="nucleotide sequence ID" value="NZ_SLUN01000008.1"/>
</dbReference>
<dbReference type="GO" id="GO:0008757">
    <property type="term" value="F:S-adenosylmethionine-dependent methyltransferase activity"/>
    <property type="evidence" value="ECO:0007669"/>
    <property type="project" value="InterPro"/>
</dbReference>
<sequence length="274" mass="31507">MAIENSTIKEMVRAKWNKRALTYDRSPGHGIQNSAEHQRWIELFREVFGEKKLKILDVGTGTGVVALLLAELGHQVTGVDIAEDMLRQAREKAARMGLEPDFRVGDVETLDFEEASFDAVVNRHVVWTLPHPEEAMADWKRLLRPGGELVIMDSNSGKGMSFAKKIWRFCGRILILLTEGSNPWANSAADRAMEKHFPMRQRKRPEADLEMLKKLGFEATVMTLNIKRWHTLLDYLKYGFMDKERFLIRARLPETGEKRIHDCLESSGSFFWGY</sequence>
<dbReference type="SUPFAM" id="SSF53335">
    <property type="entry name" value="S-adenosyl-L-methionine-dependent methyltransferases"/>
    <property type="match status" value="1"/>
</dbReference>
<feature type="domain" description="Methyltransferase type 11" evidence="1">
    <location>
        <begin position="56"/>
        <end position="151"/>
    </location>
</feature>
<reference evidence="2 3" key="1">
    <citation type="submission" date="2019-03" db="EMBL/GenBank/DDBJ databases">
        <title>Genomic Encyclopedia of Type Strains, Phase IV (KMG-IV): sequencing the most valuable type-strain genomes for metagenomic binning, comparative biology and taxonomic classification.</title>
        <authorList>
            <person name="Goeker M."/>
        </authorList>
    </citation>
    <scope>NUCLEOTIDE SEQUENCE [LARGE SCALE GENOMIC DNA]</scope>
    <source>
        <strain evidence="2 3">LX-B</strain>
    </source>
</reference>
<dbReference type="Proteomes" id="UP000295008">
    <property type="component" value="Unassembled WGS sequence"/>
</dbReference>
<gene>
    <name evidence="2" type="ORF">EDC14_10084</name>
</gene>
<dbReference type="EMBL" id="SLUN01000008">
    <property type="protein sequence ID" value="TCL70859.1"/>
    <property type="molecule type" value="Genomic_DNA"/>
</dbReference>
<evidence type="ECO:0000313" key="3">
    <source>
        <dbReference type="Proteomes" id="UP000295008"/>
    </source>
</evidence>
<dbReference type="AlphaFoldDB" id="A0A4R1RWJ4"/>
<dbReference type="GO" id="GO:0032259">
    <property type="term" value="P:methylation"/>
    <property type="evidence" value="ECO:0007669"/>
    <property type="project" value="UniProtKB-KW"/>
</dbReference>
<dbReference type="PANTHER" id="PTHR43591">
    <property type="entry name" value="METHYLTRANSFERASE"/>
    <property type="match status" value="1"/>
</dbReference>
<dbReference type="PANTHER" id="PTHR43591:SF24">
    <property type="entry name" value="2-METHOXY-6-POLYPRENYL-1,4-BENZOQUINOL METHYLASE, MITOCHONDRIAL"/>
    <property type="match status" value="1"/>
</dbReference>
<proteinExistence type="predicted"/>
<evidence type="ECO:0000259" key="1">
    <source>
        <dbReference type="Pfam" id="PF08241"/>
    </source>
</evidence>
<accession>A0A4R1RWJ4</accession>
<dbReference type="Pfam" id="PF08241">
    <property type="entry name" value="Methyltransf_11"/>
    <property type="match status" value="1"/>
</dbReference>
<dbReference type="InterPro" id="IPR013216">
    <property type="entry name" value="Methyltransf_11"/>
</dbReference>